<dbReference type="AlphaFoldDB" id="A0A7W7WF70"/>
<sequence length="198" mass="21653">MPKKQNTTAQRAREAARQGTKYTQALRNGAGYHPAAGTTATASEDDRFGGHEFEYEQVTDLFRCTECRVYEVVARDTDGPIKPCTGPIGYGGDTERVYLLLTENPELPHSHVASLAWNIRNTGIGRAPRYAWRDGKLLVESAPSVVAELARRIEQITSTIDSRQVPAVSSVDHLTAEAGRAILAENYAAYVAEYGEPA</sequence>
<comment type="caution">
    <text evidence="2">The sequence shown here is derived from an EMBL/GenBank/DDBJ whole genome shotgun (WGS) entry which is preliminary data.</text>
</comment>
<feature type="region of interest" description="Disordered" evidence="1">
    <location>
        <begin position="1"/>
        <end position="34"/>
    </location>
</feature>
<reference evidence="2 3" key="1">
    <citation type="submission" date="2020-08" db="EMBL/GenBank/DDBJ databases">
        <title>Sequencing the genomes of 1000 actinobacteria strains.</title>
        <authorList>
            <person name="Klenk H.-P."/>
        </authorList>
    </citation>
    <scope>NUCLEOTIDE SEQUENCE [LARGE SCALE GENOMIC DNA]</scope>
    <source>
        <strain evidence="2 3">DSM 43023</strain>
    </source>
</reference>
<protein>
    <submittedName>
        <fullName evidence="2">Uncharacterized protein</fullName>
    </submittedName>
</protein>
<dbReference type="RefSeq" id="WP_246468614.1">
    <property type="nucleotide sequence ID" value="NZ_BAABEK010000057.1"/>
</dbReference>
<gene>
    <name evidence="2" type="ORF">FHR32_008502</name>
</gene>
<feature type="compositionally biased region" description="Low complexity" evidence="1">
    <location>
        <begin position="1"/>
        <end position="10"/>
    </location>
</feature>
<evidence type="ECO:0000313" key="3">
    <source>
        <dbReference type="Proteomes" id="UP000534286"/>
    </source>
</evidence>
<organism evidence="2 3">
    <name type="scientific">Streptosporangium album</name>
    <dbReference type="NCBI Taxonomy" id="47479"/>
    <lineage>
        <taxon>Bacteria</taxon>
        <taxon>Bacillati</taxon>
        <taxon>Actinomycetota</taxon>
        <taxon>Actinomycetes</taxon>
        <taxon>Streptosporangiales</taxon>
        <taxon>Streptosporangiaceae</taxon>
        <taxon>Streptosporangium</taxon>
    </lineage>
</organism>
<evidence type="ECO:0000256" key="1">
    <source>
        <dbReference type="SAM" id="MobiDB-lite"/>
    </source>
</evidence>
<evidence type="ECO:0000313" key="2">
    <source>
        <dbReference type="EMBL" id="MBB4944099.1"/>
    </source>
</evidence>
<keyword evidence="3" id="KW-1185">Reference proteome</keyword>
<proteinExistence type="predicted"/>
<name>A0A7W7WF70_9ACTN</name>
<accession>A0A7W7WF70</accession>
<dbReference type="EMBL" id="JACHJU010000007">
    <property type="protein sequence ID" value="MBB4944099.1"/>
    <property type="molecule type" value="Genomic_DNA"/>
</dbReference>
<dbReference type="Proteomes" id="UP000534286">
    <property type="component" value="Unassembled WGS sequence"/>
</dbReference>